<keyword evidence="7" id="KW-1185">Reference proteome</keyword>
<dbReference type="AlphaFoldDB" id="A0A4V2PRM9"/>
<keyword evidence="1 4" id="KW-0732">Signal</keyword>
<evidence type="ECO:0000256" key="2">
    <source>
        <dbReference type="ARBA" id="ARBA00023136"/>
    </source>
</evidence>
<keyword evidence="3" id="KW-0998">Cell outer membrane</keyword>
<feature type="domain" description="Outer membrane lipoprotein BamD-like" evidence="5">
    <location>
        <begin position="32"/>
        <end position="204"/>
    </location>
</feature>
<dbReference type="NCBIfam" id="TIGR03302">
    <property type="entry name" value="OM_YfiO"/>
    <property type="match status" value="1"/>
</dbReference>
<evidence type="ECO:0000313" key="6">
    <source>
        <dbReference type="EMBL" id="TCK59441.1"/>
    </source>
</evidence>
<dbReference type="Proteomes" id="UP000294614">
    <property type="component" value="Unassembled WGS sequence"/>
</dbReference>
<protein>
    <submittedName>
        <fullName evidence="6">Beta-barrel assembly machine subunit BamD</fullName>
    </submittedName>
</protein>
<evidence type="ECO:0000259" key="5">
    <source>
        <dbReference type="Pfam" id="PF13525"/>
    </source>
</evidence>
<proteinExistence type="predicted"/>
<evidence type="ECO:0000313" key="7">
    <source>
        <dbReference type="Proteomes" id="UP000294614"/>
    </source>
</evidence>
<dbReference type="SMART" id="SM00028">
    <property type="entry name" value="TPR"/>
    <property type="match status" value="2"/>
</dbReference>
<evidence type="ECO:0000256" key="1">
    <source>
        <dbReference type="ARBA" id="ARBA00022729"/>
    </source>
</evidence>
<keyword evidence="2" id="KW-0472">Membrane</keyword>
<dbReference type="Gene3D" id="1.25.40.10">
    <property type="entry name" value="Tetratricopeptide repeat domain"/>
    <property type="match status" value="1"/>
</dbReference>
<gene>
    <name evidence="6" type="ORF">C8D98_2375</name>
</gene>
<feature type="signal peptide" evidence="4">
    <location>
        <begin position="1"/>
        <end position="22"/>
    </location>
</feature>
<dbReference type="EMBL" id="SMGG01000006">
    <property type="protein sequence ID" value="TCK59441.1"/>
    <property type="molecule type" value="Genomic_DNA"/>
</dbReference>
<dbReference type="InterPro" id="IPR017689">
    <property type="entry name" value="BamD"/>
</dbReference>
<reference evidence="6 7" key="1">
    <citation type="submission" date="2019-03" db="EMBL/GenBank/DDBJ databases">
        <title>Genomic Encyclopedia of Type Strains, Phase IV (KMG-IV): sequencing the most valuable type-strain genomes for metagenomic binning, comparative biology and taxonomic classification.</title>
        <authorList>
            <person name="Goeker M."/>
        </authorList>
    </citation>
    <scope>NUCLEOTIDE SEQUENCE [LARGE SCALE GENOMIC DNA]</scope>
    <source>
        <strain evidence="6 7">DSM 24984</strain>
    </source>
</reference>
<dbReference type="PROSITE" id="PS51257">
    <property type="entry name" value="PROKAR_LIPOPROTEIN"/>
    <property type="match status" value="1"/>
</dbReference>
<evidence type="ECO:0000256" key="4">
    <source>
        <dbReference type="SAM" id="SignalP"/>
    </source>
</evidence>
<accession>A0A4V2PRM9</accession>
<dbReference type="InterPro" id="IPR011990">
    <property type="entry name" value="TPR-like_helical_dom_sf"/>
</dbReference>
<dbReference type="OrthoDB" id="9781894at2"/>
<organism evidence="6 7">
    <name type="scientific">Seleniivibrio woodruffii</name>
    <dbReference type="NCBI Taxonomy" id="1078050"/>
    <lineage>
        <taxon>Bacteria</taxon>
        <taxon>Pseudomonadati</taxon>
        <taxon>Deferribacterota</taxon>
        <taxon>Deferribacteres</taxon>
        <taxon>Deferribacterales</taxon>
        <taxon>Geovibrionaceae</taxon>
        <taxon>Seleniivibrio</taxon>
    </lineage>
</organism>
<name>A0A4V2PRM9_9BACT</name>
<dbReference type="InterPro" id="IPR019734">
    <property type="entry name" value="TPR_rpt"/>
</dbReference>
<dbReference type="Pfam" id="PF13525">
    <property type="entry name" value="YfiO"/>
    <property type="match status" value="1"/>
</dbReference>
<sequence length="261" mass="30000">MVIRMKKLLVILLAAASIVSCAKPEVRLNAEESMQKGLALFQKKNYDEAIPLFENSIMEAQTPDIASKAQLFLADSYFLSKKYPEAIPAYQQYLDIYGSSEDANLAMLRMGLSHYALMDKVDRDMGAAEGALRSFTTLREKDPAFAKEHDLTKKIVELRNMLAKRELMVAEFYIRIKEPQAGLKRLDFIIERYKDTESYEDALYDYGKYYADIEGKENDALRYFNQLMKENPETKYAKDVAKQLVALLDRVQKRLDKKGAK</sequence>
<evidence type="ECO:0000256" key="3">
    <source>
        <dbReference type="ARBA" id="ARBA00023237"/>
    </source>
</evidence>
<dbReference type="SUPFAM" id="SSF48452">
    <property type="entry name" value="TPR-like"/>
    <property type="match status" value="1"/>
</dbReference>
<dbReference type="InterPro" id="IPR039565">
    <property type="entry name" value="BamD-like"/>
</dbReference>
<feature type="chain" id="PRO_5020463634" evidence="4">
    <location>
        <begin position="23"/>
        <end position="261"/>
    </location>
</feature>
<comment type="caution">
    <text evidence="6">The sequence shown here is derived from an EMBL/GenBank/DDBJ whole genome shotgun (WGS) entry which is preliminary data.</text>
</comment>